<protein>
    <recommendedName>
        <fullName evidence="4">Pseudouridine synthase</fullName>
        <ecNumber evidence="4">5.4.99.-</ecNumber>
    </recommendedName>
</protein>
<evidence type="ECO:0000313" key="7">
    <source>
        <dbReference type="Proteomes" id="UP001470288"/>
    </source>
</evidence>
<evidence type="ECO:0000256" key="2">
    <source>
        <dbReference type="ARBA" id="ARBA00023235"/>
    </source>
</evidence>
<dbReference type="InterPro" id="IPR020094">
    <property type="entry name" value="TruA/RsuA/RluB/E/F_N"/>
</dbReference>
<dbReference type="InterPro" id="IPR018496">
    <property type="entry name" value="PsdUridine_synth_RsuA/RluB_CS"/>
</dbReference>
<evidence type="ECO:0000256" key="1">
    <source>
        <dbReference type="ARBA" id="ARBA00008348"/>
    </source>
</evidence>
<name>A0ABV1HYS1_9FIRM</name>
<dbReference type="SUPFAM" id="SSF55174">
    <property type="entry name" value="Alpha-L RNA-binding motif"/>
    <property type="match status" value="1"/>
</dbReference>
<dbReference type="Gene3D" id="3.10.290.10">
    <property type="entry name" value="RNA-binding S4 domain"/>
    <property type="match status" value="1"/>
</dbReference>
<dbReference type="InterPro" id="IPR036986">
    <property type="entry name" value="S4_RNA-bd_sf"/>
</dbReference>
<keyword evidence="7" id="KW-1185">Reference proteome</keyword>
<dbReference type="Gene3D" id="3.30.70.580">
    <property type="entry name" value="Pseudouridine synthase I, catalytic domain, N-terminal subdomain"/>
    <property type="match status" value="1"/>
</dbReference>
<dbReference type="PROSITE" id="PS01149">
    <property type="entry name" value="PSI_RSU"/>
    <property type="match status" value="1"/>
</dbReference>
<dbReference type="SMART" id="SM00363">
    <property type="entry name" value="S4"/>
    <property type="match status" value="1"/>
</dbReference>
<dbReference type="InterPro" id="IPR006145">
    <property type="entry name" value="PsdUridine_synth_RsuA/RluA"/>
</dbReference>
<dbReference type="EMBL" id="JBBMFC010000004">
    <property type="protein sequence ID" value="MEQ2577813.1"/>
    <property type="molecule type" value="Genomic_DNA"/>
</dbReference>
<comment type="caution">
    <text evidence="6">The sequence shown here is derived from an EMBL/GenBank/DDBJ whole genome shotgun (WGS) entry which is preliminary data.</text>
</comment>
<dbReference type="InterPro" id="IPR002942">
    <property type="entry name" value="S4_RNA-bd"/>
</dbReference>
<dbReference type="InterPro" id="IPR000748">
    <property type="entry name" value="PsdUridine_synth_RsuA/RluB/E/F"/>
</dbReference>
<dbReference type="Pfam" id="PF00849">
    <property type="entry name" value="PseudoU_synth_2"/>
    <property type="match status" value="1"/>
</dbReference>
<evidence type="ECO:0000259" key="5">
    <source>
        <dbReference type="SMART" id="SM00363"/>
    </source>
</evidence>
<dbReference type="Pfam" id="PF01479">
    <property type="entry name" value="S4"/>
    <property type="match status" value="1"/>
</dbReference>
<dbReference type="InterPro" id="IPR020103">
    <property type="entry name" value="PsdUridine_synth_cat_dom_sf"/>
</dbReference>
<gene>
    <name evidence="6" type="ORF">WMO62_03020</name>
</gene>
<reference evidence="6 7" key="1">
    <citation type="submission" date="2024-03" db="EMBL/GenBank/DDBJ databases">
        <title>Human intestinal bacterial collection.</title>
        <authorList>
            <person name="Pauvert C."/>
            <person name="Hitch T.C.A."/>
            <person name="Clavel T."/>
        </authorList>
    </citation>
    <scope>NUCLEOTIDE SEQUENCE [LARGE SCALE GENOMIC DNA]</scope>
    <source>
        <strain evidence="6 7">CLA-AA-H78B</strain>
    </source>
</reference>
<feature type="domain" description="RNA-binding S4" evidence="5">
    <location>
        <begin position="2"/>
        <end position="60"/>
    </location>
</feature>
<dbReference type="InterPro" id="IPR042092">
    <property type="entry name" value="PsdUridine_s_RsuA/RluB/E/F_cat"/>
</dbReference>
<keyword evidence="2 4" id="KW-0413">Isomerase</keyword>
<dbReference type="CDD" id="cd00165">
    <property type="entry name" value="S4"/>
    <property type="match status" value="1"/>
</dbReference>
<dbReference type="PANTHER" id="PTHR47683:SF2">
    <property type="entry name" value="RNA-BINDING S4 DOMAIN-CONTAINING PROTEIN"/>
    <property type="match status" value="1"/>
</dbReference>
<evidence type="ECO:0000313" key="6">
    <source>
        <dbReference type="EMBL" id="MEQ2577813.1"/>
    </source>
</evidence>
<evidence type="ECO:0000256" key="3">
    <source>
        <dbReference type="PROSITE-ProRule" id="PRU00182"/>
    </source>
</evidence>
<dbReference type="PROSITE" id="PS50889">
    <property type="entry name" value="S4"/>
    <property type="match status" value="1"/>
</dbReference>
<accession>A0ABV1HYS1</accession>
<dbReference type="NCBIfam" id="TIGR00093">
    <property type="entry name" value="pseudouridine synthase"/>
    <property type="match status" value="1"/>
</dbReference>
<dbReference type="RefSeq" id="WP_349143755.1">
    <property type="nucleotide sequence ID" value="NZ_JBBMFC010000004.1"/>
</dbReference>
<dbReference type="InterPro" id="IPR050343">
    <property type="entry name" value="RsuA_PseudoU_synthase"/>
</dbReference>
<keyword evidence="3" id="KW-0694">RNA-binding</keyword>
<dbReference type="Gene3D" id="3.30.70.1560">
    <property type="entry name" value="Alpha-L RNA-binding motif"/>
    <property type="match status" value="1"/>
</dbReference>
<evidence type="ECO:0000256" key="4">
    <source>
        <dbReference type="RuleBase" id="RU003887"/>
    </source>
</evidence>
<dbReference type="PANTHER" id="PTHR47683">
    <property type="entry name" value="PSEUDOURIDINE SYNTHASE FAMILY PROTEIN-RELATED"/>
    <property type="match status" value="1"/>
</dbReference>
<dbReference type="EC" id="5.4.99.-" evidence="4"/>
<comment type="similarity">
    <text evidence="1 4">Belongs to the pseudouridine synthase RsuA family.</text>
</comment>
<sequence>MLRLNKYLSEAGVCSRREADRLIEQGRVKVDGTPATVGMQVDEHAQITVDGKAVGEKKQKTILIAVNKPRGIVCSEAHQGNDTNIIEFLQYPKRITYMGRLDKDSEGLLLMTNRGDLINEMMRAAHYHEKEYEVVVDRPFTDRFLNDLAAGVYLKELDVTTRPCQVQRLGKRKFSIVLTQGLNRQIRRMCGELGYHVQELKRTRIMNIRLGHLKTGTWRNVTEEELQELLYLLEESGAEAAETAETAETEGAE</sequence>
<organism evidence="6 7">
    <name type="scientific">Hominiventricola aquisgranensis</name>
    <dbReference type="NCBI Taxonomy" id="3133164"/>
    <lineage>
        <taxon>Bacteria</taxon>
        <taxon>Bacillati</taxon>
        <taxon>Bacillota</taxon>
        <taxon>Clostridia</taxon>
        <taxon>Lachnospirales</taxon>
        <taxon>Lachnospiraceae</taxon>
        <taxon>Hominiventricola</taxon>
    </lineage>
</organism>
<dbReference type="Proteomes" id="UP001470288">
    <property type="component" value="Unassembled WGS sequence"/>
</dbReference>
<proteinExistence type="inferred from homology"/>
<dbReference type="SUPFAM" id="SSF55120">
    <property type="entry name" value="Pseudouridine synthase"/>
    <property type="match status" value="1"/>
</dbReference>